<dbReference type="PANTHER" id="PTHR30007">
    <property type="entry name" value="PHP DOMAIN PROTEIN"/>
    <property type="match status" value="1"/>
</dbReference>
<organism evidence="1 2">
    <name type="scientific">Nonomuraea thailandensis</name>
    <dbReference type="NCBI Taxonomy" id="1188745"/>
    <lineage>
        <taxon>Bacteria</taxon>
        <taxon>Bacillati</taxon>
        <taxon>Actinomycetota</taxon>
        <taxon>Actinomycetes</taxon>
        <taxon>Streptosporangiales</taxon>
        <taxon>Streptosporangiaceae</taxon>
        <taxon>Nonomuraea</taxon>
    </lineage>
</organism>
<protein>
    <recommendedName>
        <fullName evidence="3">Transposase</fullName>
    </recommendedName>
</protein>
<dbReference type="EMBL" id="JAMZEB010000002">
    <property type="protein sequence ID" value="MCP2357362.1"/>
    <property type="molecule type" value="Genomic_DNA"/>
</dbReference>
<dbReference type="AlphaFoldDB" id="A0A9X2GEM4"/>
<accession>A0A9X2GEM4</accession>
<comment type="caution">
    <text evidence="1">The sequence shown here is derived from an EMBL/GenBank/DDBJ whole genome shotgun (WGS) entry which is preliminary data.</text>
</comment>
<gene>
    <name evidence="1" type="ORF">HD597_004382</name>
</gene>
<name>A0A9X2GEM4_9ACTN</name>
<dbReference type="Proteomes" id="UP001139648">
    <property type="component" value="Unassembled WGS sequence"/>
</dbReference>
<reference evidence="1" key="1">
    <citation type="submission" date="2022-06" db="EMBL/GenBank/DDBJ databases">
        <title>Sequencing the genomes of 1000 actinobacteria strains.</title>
        <authorList>
            <person name="Klenk H.-P."/>
        </authorList>
    </citation>
    <scope>NUCLEOTIDE SEQUENCE</scope>
    <source>
        <strain evidence="1">DSM 46694</strain>
    </source>
</reference>
<dbReference type="PANTHER" id="PTHR30007:SF0">
    <property type="entry name" value="TRANSPOSASE"/>
    <property type="match status" value="1"/>
</dbReference>
<evidence type="ECO:0008006" key="3">
    <source>
        <dbReference type="Google" id="ProtNLM"/>
    </source>
</evidence>
<proteinExistence type="predicted"/>
<sequence>MIEHALPPATTTRSCNAVTISPWSFHLEWERLARQAYDQIPPDKRLPVADAVIKLMIEGIPDAAEPVKTVAGVSGPARTGIDVEVVARRPDSRGFQVVKRRWVVERSLGRLMLYRRSARDYEPLPTS</sequence>
<evidence type="ECO:0000313" key="1">
    <source>
        <dbReference type="EMBL" id="MCP2357362.1"/>
    </source>
</evidence>
<evidence type="ECO:0000313" key="2">
    <source>
        <dbReference type="Proteomes" id="UP001139648"/>
    </source>
</evidence>
<keyword evidence="2" id="KW-1185">Reference proteome</keyword>